<organism evidence="2 3">
    <name type="scientific">Vibrio mediterranei</name>
    <dbReference type="NCBI Taxonomy" id="689"/>
    <lineage>
        <taxon>Bacteria</taxon>
        <taxon>Pseudomonadati</taxon>
        <taxon>Pseudomonadota</taxon>
        <taxon>Gammaproteobacteria</taxon>
        <taxon>Vibrionales</taxon>
        <taxon>Vibrionaceae</taxon>
        <taxon>Vibrio</taxon>
    </lineage>
</organism>
<feature type="transmembrane region" description="Helical" evidence="1">
    <location>
        <begin position="12"/>
        <end position="33"/>
    </location>
</feature>
<protein>
    <recommendedName>
        <fullName evidence="4">MSHA biogenesis protein MshF</fullName>
    </recommendedName>
</protein>
<keyword evidence="1" id="KW-0812">Transmembrane</keyword>
<evidence type="ECO:0000313" key="2">
    <source>
        <dbReference type="EMBL" id="AYV21854.1"/>
    </source>
</evidence>
<keyword evidence="1" id="KW-1133">Transmembrane helix</keyword>
<dbReference type="AlphaFoldDB" id="A0A3G4VAY2"/>
<sequence length="155" mass="18168">MAIKSVFFQRDALRWLIWSCVILALVGFFLSTVNRNQEKITRTQAVVIGKVMQQRINELHQAWLIEKQPNYLQVDNTIVKFDQTGWITLSNNENRNCKYLLSILYNDADSIKHNLFIKSERIDKKNYSCVYGINTDIEIKAIKINSLHMEVIFLT</sequence>
<dbReference type="Proteomes" id="UP000279760">
    <property type="component" value="Chromosome 1"/>
</dbReference>
<keyword evidence="1" id="KW-0472">Membrane</keyword>
<dbReference type="EMBL" id="CP033577">
    <property type="protein sequence ID" value="AYV21854.1"/>
    <property type="molecule type" value="Genomic_DNA"/>
</dbReference>
<evidence type="ECO:0000313" key="3">
    <source>
        <dbReference type="Proteomes" id="UP000279760"/>
    </source>
</evidence>
<evidence type="ECO:0000256" key="1">
    <source>
        <dbReference type="SAM" id="Phobius"/>
    </source>
</evidence>
<accession>A0A3G4VAY2</accession>
<reference evidence="2 3" key="1">
    <citation type="submission" date="2018-11" db="EMBL/GenBank/DDBJ databases">
        <title>Complete Genome Sequence of Vbrio mediterranei 117-T6: a Potential Pathogen Bacteria Isolated from the Conchocelis of Pyropia.</title>
        <authorList>
            <person name="Liu Q."/>
        </authorList>
    </citation>
    <scope>NUCLEOTIDE SEQUENCE [LARGE SCALE GENOMIC DNA]</scope>
    <source>
        <strain evidence="2 3">117-T6</strain>
    </source>
</reference>
<dbReference type="RefSeq" id="WP_124940618.1">
    <property type="nucleotide sequence ID" value="NZ_CP033577.1"/>
</dbReference>
<gene>
    <name evidence="2" type="ORF">ECB94_11595</name>
</gene>
<evidence type="ECO:0008006" key="4">
    <source>
        <dbReference type="Google" id="ProtNLM"/>
    </source>
</evidence>
<name>A0A3G4VAY2_9VIBR</name>
<proteinExistence type="predicted"/>